<keyword evidence="1 4" id="KW-0378">Hydrolase</keyword>
<dbReference type="InterPro" id="IPR011990">
    <property type="entry name" value="TPR-like_helical_dom_sf"/>
</dbReference>
<dbReference type="GO" id="GO:0016020">
    <property type="term" value="C:membrane"/>
    <property type="evidence" value="ECO:0007669"/>
    <property type="project" value="TreeGrafter"/>
</dbReference>
<gene>
    <name evidence="7" type="ORF">FGADI_11113</name>
</gene>
<dbReference type="Proteomes" id="UP000604273">
    <property type="component" value="Unassembled WGS sequence"/>
</dbReference>
<reference evidence="7" key="1">
    <citation type="journal article" date="2020" name="BMC Genomics">
        <title>Correction to: Identification and distribution of gene clusters required for synthesis of sphingolipid metabolism inhibitors in diverse species of the filamentous fungus Fusarium.</title>
        <authorList>
            <person name="Kim H.S."/>
            <person name="Lohmar J.M."/>
            <person name="Busman M."/>
            <person name="Brown D.W."/>
            <person name="Naumann T.A."/>
            <person name="Divon H.H."/>
            <person name="Lysoe E."/>
            <person name="Uhlig S."/>
            <person name="Proctor R.H."/>
        </authorList>
    </citation>
    <scope>NUCLEOTIDE SEQUENCE</scope>
    <source>
        <strain evidence="7">NRRL 45417</strain>
    </source>
</reference>
<dbReference type="GO" id="GO:0019369">
    <property type="term" value="P:arachidonate metabolic process"/>
    <property type="evidence" value="ECO:0007669"/>
    <property type="project" value="TreeGrafter"/>
</dbReference>
<keyword evidence="2 4" id="KW-0442">Lipid degradation</keyword>
<evidence type="ECO:0000256" key="4">
    <source>
        <dbReference type="PROSITE-ProRule" id="PRU01161"/>
    </source>
</evidence>
<feature type="short sequence motif" description="GXSXG" evidence="4">
    <location>
        <begin position="711"/>
        <end position="715"/>
    </location>
</feature>
<comment type="caution">
    <text evidence="7">The sequence shown here is derived from an EMBL/GenBank/DDBJ whole genome shotgun (WGS) entry which is preliminary data.</text>
</comment>
<dbReference type="AlphaFoldDB" id="A0A8H4WQT1"/>
<dbReference type="SUPFAM" id="SSF48452">
    <property type="entry name" value="TPR-like"/>
    <property type="match status" value="1"/>
</dbReference>
<dbReference type="Pfam" id="PF01734">
    <property type="entry name" value="Patatin"/>
    <property type="match status" value="1"/>
</dbReference>
<dbReference type="PANTHER" id="PTHR24185">
    <property type="entry name" value="CALCIUM-INDEPENDENT PHOSPHOLIPASE A2-GAMMA"/>
    <property type="match status" value="1"/>
</dbReference>
<evidence type="ECO:0000256" key="3">
    <source>
        <dbReference type="ARBA" id="ARBA00023098"/>
    </source>
</evidence>
<name>A0A8H4WQT1_9HYPO</name>
<comment type="caution">
    <text evidence="4">Lacks conserved residue(s) required for the propagation of feature annotation.</text>
</comment>
<dbReference type="InterPro" id="IPR016035">
    <property type="entry name" value="Acyl_Trfase/lysoPLipase"/>
</dbReference>
<organism evidence="7 8">
    <name type="scientific">Fusarium gaditjirri</name>
    <dbReference type="NCBI Taxonomy" id="282569"/>
    <lineage>
        <taxon>Eukaryota</taxon>
        <taxon>Fungi</taxon>
        <taxon>Dikarya</taxon>
        <taxon>Ascomycota</taxon>
        <taxon>Pezizomycotina</taxon>
        <taxon>Sordariomycetes</taxon>
        <taxon>Hypocreomycetidae</taxon>
        <taxon>Hypocreales</taxon>
        <taxon>Nectriaceae</taxon>
        <taxon>Fusarium</taxon>
        <taxon>Fusarium nisikadoi species complex</taxon>
    </lineage>
</organism>
<feature type="active site" description="Nucleophile" evidence="4">
    <location>
        <position position="713"/>
    </location>
</feature>
<evidence type="ECO:0000256" key="1">
    <source>
        <dbReference type="ARBA" id="ARBA00022801"/>
    </source>
</evidence>
<dbReference type="Gene3D" id="3.40.1090.10">
    <property type="entry name" value="Cytosolic phospholipase A2 catalytic domain"/>
    <property type="match status" value="1"/>
</dbReference>
<keyword evidence="8" id="KW-1185">Reference proteome</keyword>
<dbReference type="PROSITE" id="PS51635">
    <property type="entry name" value="PNPLA"/>
    <property type="match status" value="1"/>
</dbReference>
<reference evidence="7" key="2">
    <citation type="submission" date="2020-05" db="EMBL/GenBank/DDBJ databases">
        <authorList>
            <person name="Kim H.-S."/>
            <person name="Proctor R.H."/>
            <person name="Brown D.W."/>
        </authorList>
    </citation>
    <scope>NUCLEOTIDE SEQUENCE</scope>
    <source>
        <strain evidence="7">NRRL 45417</strain>
    </source>
</reference>
<dbReference type="PANTHER" id="PTHR24185:SF1">
    <property type="entry name" value="CALCIUM-INDEPENDENT PHOSPHOLIPASE A2-GAMMA"/>
    <property type="match status" value="1"/>
</dbReference>
<dbReference type="GO" id="GO:0016042">
    <property type="term" value="P:lipid catabolic process"/>
    <property type="evidence" value="ECO:0007669"/>
    <property type="project" value="UniProtKB-UniRule"/>
</dbReference>
<proteinExistence type="predicted"/>
<keyword evidence="3 4" id="KW-0443">Lipid metabolism</keyword>
<sequence length="1023" mass="115552">MEPLGGDTARFIRLLLSFQCQKVPCDLLIRACESRPTWSSTGEIIDRLPLEAGVSEWLVDFYDGNKPFSHGIELGSYKGYINYTVEIDGIAYLEVTTGGQPDLEVIEERTLARERIAIILQAFPSINAEIIGEEIIERLMDVVKTSILPLLSSLTEADIEDWLLPEKPNEQVIQQRDCQLSFRLMCRDRRELFLISIVEFLYQVIDRFEIENPLIPLTLLRQLSSVISNEATNISIVLNIISQVLDAYDSNDALESNFWSSDIRVDQRSNALIGHNMAMQLSNKALLAQSKAPSEILAQALSNWRPLSLNNASTMEYLAATSLCSQSQLDTIENPPFSTVDTSALRGLLLSRSKRCKDAAKILNSSMEDITSRYGPTSMHLGIVTAELANCYNILQQENKAEDCLRKALQSRLERSLSTRRDGIYLRLALADSLIGQARYSEALPVLESIIDSPNISATFRMMSALRLAKSRRRMHEDPQRAFEQNSPLWAGLPLLRHVPDVLATEYVEELACNISEIPKVQPGNSMKPKELIEAVNSAKFRSSFLPDSPCWEWYKEVEQEYLGDITKAAEATKGKQRDDGSRKEDESEMRTSDPSRVSYEVHIPDEDFEGPWSERLVLSFGMNTGTFIQLGPKLTAIDGGGVRALSSLLILKRIMHRIMVLERTHPDGPAYLSRDSIWTTRDETGVPEAPEESDKLDGFVPCHYFDYVAGTSTGGLNSIMLGRLRMSINEAIDSFIHFGNSVFGQAQLLHDGPRDKYSAVRAGDAFRSIISNRSFYAGLDDMAINEGFTEYRIGTRTMALSLPNEEGVQDAHVWRSYDNPYGNQWRDRETHMAKIWEVAMATSATPGYFKPTEINGVTFLDGCLVANNPSYRALHDVLSIHGKAPVVFANIGTGSEGVVHRIETKWRDLPWRDRLRFQQGSIMEYTIDTDSETRKWLDLSERMGLEKAYRLSVEGDLRTIPYDDWRPANTGRKTFQKITDLTEEYLSNDKVRDIISNIAHEAVRVRRARAITERWKDFISDE</sequence>
<evidence type="ECO:0000313" key="7">
    <source>
        <dbReference type="EMBL" id="KAF4946475.1"/>
    </source>
</evidence>
<accession>A0A8H4WQT1</accession>
<dbReference type="GO" id="GO:0046486">
    <property type="term" value="P:glycerolipid metabolic process"/>
    <property type="evidence" value="ECO:0007669"/>
    <property type="project" value="UniProtKB-ARBA"/>
</dbReference>
<dbReference type="Gene3D" id="1.25.40.10">
    <property type="entry name" value="Tetratricopeptide repeat domain"/>
    <property type="match status" value="1"/>
</dbReference>
<feature type="compositionally biased region" description="Basic and acidic residues" evidence="5">
    <location>
        <begin position="571"/>
        <end position="594"/>
    </location>
</feature>
<protein>
    <recommendedName>
        <fullName evidence="6">PNPLA domain-containing protein</fullName>
    </recommendedName>
</protein>
<dbReference type="InterPro" id="IPR002641">
    <property type="entry name" value="PNPLA_dom"/>
</dbReference>
<evidence type="ECO:0000259" key="6">
    <source>
        <dbReference type="PROSITE" id="PS51635"/>
    </source>
</evidence>
<dbReference type="SUPFAM" id="SSF52151">
    <property type="entry name" value="FabD/lysophospholipase-like"/>
    <property type="match status" value="1"/>
</dbReference>
<dbReference type="EMBL" id="JABFAI010000317">
    <property type="protein sequence ID" value="KAF4946475.1"/>
    <property type="molecule type" value="Genomic_DNA"/>
</dbReference>
<evidence type="ECO:0000256" key="2">
    <source>
        <dbReference type="ARBA" id="ARBA00022963"/>
    </source>
</evidence>
<evidence type="ECO:0000256" key="5">
    <source>
        <dbReference type="SAM" id="MobiDB-lite"/>
    </source>
</evidence>
<evidence type="ECO:0000313" key="8">
    <source>
        <dbReference type="Proteomes" id="UP000604273"/>
    </source>
</evidence>
<feature type="region of interest" description="Disordered" evidence="5">
    <location>
        <begin position="569"/>
        <end position="598"/>
    </location>
</feature>
<feature type="domain" description="PNPLA" evidence="6">
    <location>
        <begin position="636"/>
        <end position="875"/>
    </location>
</feature>
<dbReference type="OrthoDB" id="5103233at2759"/>
<feature type="active site" description="Proton acceptor" evidence="4">
    <location>
        <position position="862"/>
    </location>
</feature>
<dbReference type="GO" id="GO:0047499">
    <property type="term" value="F:calcium-independent phospholipase A2 activity"/>
    <property type="evidence" value="ECO:0007669"/>
    <property type="project" value="TreeGrafter"/>
</dbReference>